<dbReference type="KEGG" id="ptm:GSPATT00003782001"/>
<dbReference type="GeneID" id="5044099"/>
<dbReference type="Pfam" id="PF00690">
    <property type="entry name" value="Cation_ATPase_N"/>
    <property type="match status" value="1"/>
</dbReference>
<dbReference type="InParanoid" id="A0E6K0"/>
<dbReference type="AlphaFoldDB" id="A0E6K0"/>
<name>A0E6K0_PARTE</name>
<dbReference type="EMBL" id="CT868660">
    <property type="protein sequence ID" value="CAK90917.1"/>
    <property type="molecule type" value="Genomic_DNA"/>
</dbReference>
<evidence type="ECO:0000313" key="2">
    <source>
        <dbReference type="EMBL" id="CAK90917.1"/>
    </source>
</evidence>
<evidence type="ECO:0000313" key="3">
    <source>
        <dbReference type="Proteomes" id="UP000000600"/>
    </source>
</evidence>
<keyword evidence="3" id="KW-1185">Reference proteome</keyword>
<reference evidence="2 3" key="1">
    <citation type="journal article" date="2006" name="Nature">
        <title>Global trends of whole-genome duplications revealed by the ciliate Paramecium tetraurelia.</title>
        <authorList>
            <consortium name="Genoscope"/>
            <person name="Aury J.-M."/>
            <person name="Jaillon O."/>
            <person name="Duret L."/>
            <person name="Noel B."/>
            <person name="Jubin C."/>
            <person name="Porcel B.M."/>
            <person name="Segurens B."/>
            <person name="Daubin V."/>
            <person name="Anthouard V."/>
            <person name="Aiach N."/>
            <person name="Arnaiz O."/>
            <person name="Billaut A."/>
            <person name="Beisson J."/>
            <person name="Blanc I."/>
            <person name="Bouhouche K."/>
            <person name="Camara F."/>
            <person name="Duharcourt S."/>
            <person name="Guigo R."/>
            <person name="Gogendeau D."/>
            <person name="Katinka M."/>
            <person name="Keller A.-M."/>
            <person name="Kissmehl R."/>
            <person name="Klotz C."/>
            <person name="Koll F."/>
            <person name="Le Moue A."/>
            <person name="Lepere C."/>
            <person name="Malinsky S."/>
            <person name="Nowacki M."/>
            <person name="Nowak J.K."/>
            <person name="Plattner H."/>
            <person name="Poulain J."/>
            <person name="Ruiz F."/>
            <person name="Serrano V."/>
            <person name="Zagulski M."/>
            <person name="Dessen P."/>
            <person name="Betermier M."/>
            <person name="Weissenbach J."/>
            <person name="Scarpelli C."/>
            <person name="Schachter V."/>
            <person name="Sperling L."/>
            <person name="Meyer E."/>
            <person name="Cohen J."/>
            <person name="Wincker P."/>
        </authorList>
    </citation>
    <scope>NUCLEOTIDE SEQUENCE [LARGE SCALE GENOMIC DNA]</scope>
    <source>
        <strain evidence="2 3">Stock d4-2</strain>
    </source>
</reference>
<accession>A0E6K0</accession>
<dbReference type="Proteomes" id="UP000000600">
    <property type="component" value="Unassembled WGS sequence"/>
</dbReference>
<dbReference type="HOGENOM" id="CLU_3176564_0_0_1"/>
<feature type="domain" description="Cation-transporting P-type ATPase N-terminal" evidence="1">
    <location>
        <begin position="4"/>
        <end position="40"/>
    </location>
</feature>
<proteinExistence type="predicted"/>
<dbReference type="InterPro" id="IPR004014">
    <property type="entry name" value="ATPase_P-typ_cation-transptr_N"/>
</dbReference>
<gene>
    <name evidence="2" type="ORF">GSPATT00003782001</name>
</gene>
<sequence length="47" mass="5339">MIIKVSDIFETSLTDGLTEEYATAKNKQYGDNKLTEKKETMVDQVDP</sequence>
<dbReference type="RefSeq" id="XP_001458314.1">
    <property type="nucleotide sequence ID" value="XM_001458277.1"/>
</dbReference>
<organism evidence="2 3">
    <name type="scientific">Paramecium tetraurelia</name>
    <dbReference type="NCBI Taxonomy" id="5888"/>
    <lineage>
        <taxon>Eukaryota</taxon>
        <taxon>Sar</taxon>
        <taxon>Alveolata</taxon>
        <taxon>Ciliophora</taxon>
        <taxon>Intramacronucleata</taxon>
        <taxon>Oligohymenophorea</taxon>
        <taxon>Peniculida</taxon>
        <taxon>Parameciidae</taxon>
        <taxon>Paramecium</taxon>
    </lineage>
</organism>
<evidence type="ECO:0000259" key="1">
    <source>
        <dbReference type="Pfam" id="PF00690"/>
    </source>
</evidence>
<protein>
    <recommendedName>
        <fullName evidence="1">Cation-transporting P-type ATPase N-terminal domain-containing protein</fullName>
    </recommendedName>
</protein>